<dbReference type="GO" id="GO:0005886">
    <property type="term" value="C:plasma membrane"/>
    <property type="evidence" value="ECO:0007669"/>
    <property type="project" value="UniProtKB-SubCell"/>
</dbReference>
<organism evidence="20 21">
    <name type="scientific">Thermanaerovibrio acidaminovorans (strain ATCC 49978 / DSM 6589 / Su883)</name>
    <name type="common">Selenomonas acidaminovorans</name>
    <dbReference type="NCBI Taxonomy" id="525903"/>
    <lineage>
        <taxon>Bacteria</taxon>
        <taxon>Thermotogati</taxon>
        <taxon>Synergistota</taxon>
        <taxon>Synergistia</taxon>
        <taxon>Synergistales</taxon>
        <taxon>Synergistaceae</taxon>
        <taxon>Thermanaerovibrio</taxon>
    </lineage>
</organism>
<dbReference type="eggNOG" id="COG0368">
    <property type="taxonomic scope" value="Bacteria"/>
</dbReference>
<dbReference type="KEGG" id="tai:Taci_1718"/>
<evidence type="ECO:0000256" key="6">
    <source>
        <dbReference type="ARBA" id="ARBA00015850"/>
    </source>
</evidence>
<dbReference type="Pfam" id="PF02654">
    <property type="entry name" value="CobS"/>
    <property type="match status" value="1"/>
</dbReference>
<evidence type="ECO:0000256" key="17">
    <source>
        <dbReference type="ARBA" id="ARBA00048623"/>
    </source>
</evidence>
<keyword evidence="19" id="KW-0997">Cell inner membrane</keyword>
<dbReference type="PANTHER" id="PTHR34148:SF1">
    <property type="entry name" value="ADENOSYLCOBINAMIDE-GDP RIBAZOLETRANSFERASE"/>
    <property type="match status" value="1"/>
</dbReference>
<comment type="similarity">
    <text evidence="4 19">Belongs to the CobS family.</text>
</comment>
<feature type="transmembrane region" description="Helical" evidence="19">
    <location>
        <begin position="34"/>
        <end position="59"/>
    </location>
</feature>
<keyword evidence="11 19" id="KW-0460">Magnesium</keyword>
<accession>D1B7E1</accession>
<evidence type="ECO:0000256" key="2">
    <source>
        <dbReference type="ARBA" id="ARBA00004651"/>
    </source>
</evidence>
<evidence type="ECO:0000256" key="5">
    <source>
        <dbReference type="ARBA" id="ARBA00013200"/>
    </source>
</evidence>
<comment type="catalytic activity">
    <reaction evidence="17 19">
        <text>alpha-ribazole + adenosylcob(III)inamide-GDP = adenosylcob(III)alamin + GMP + H(+)</text>
        <dbReference type="Rhea" id="RHEA:16049"/>
        <dbReference type="ChEBI" id="CHEBI:10329"/>
        <dbReference type="ChEBI" id="CHEBI:15378"/>
        <dbReference type="ChEBI" id="CHEBI:18408"/>
        <dbReference type="ChEBI" id="CHEBI:58115"/>
        <dbReference type="ChEBI" id="CHEBI:60487"/>
        <dbReference type="EC" id="2.7.8.26"/>
    </reaction>
</comment>
<name>D1B7E1_THEAS</name>
<comment type="pathway">
    <text evidence="3 19">Cofactor biosynthesis; adenosylcobalamin biosynthesis; adenosylcobalamin from cob(II)yrinate a,c-diamide: step 7/7.</text>
</comment>
<comment type="function">
    <text evidence="14 19">Joins adenosylcobinamide-GDP and alpha-ribazole to generate adenosylcobalamin (Ado-cobalamin). Also synthesizes adenosylcobalamin 5'-phosphate from adenosylcobinamide-GDP and alpha-ribazole 5'-phosphate.</text>
</comment>
<evidence type="ECO:0000256" key="19">
    <source>
        <dbReference type="HAMAP-Rule" id="MF_00719"/>
    </source>
</evidence>
<evidence type="ECO:0000256" key="11">
    <source>
        <dbReference type="ARBA" id="ARBA00022842"/>
    </source>
</evidence>
<evidence type="ECO:0000256" key="18">
    <source>
        <dbReference type="ARBA" id="ARBA00049504"/>
    </source>
</evidence>
<dbReference type="InterPro" id="IPR003805">
    <property type="entry name" value="CobS"/>
</dbReference>
<keyword evidence="12 19" id="KW-1133">Transmembrane helix</keyword>
<dbReference type="AlphaFoldDB" id="D1B7E1"/>
<protein>
    <recommendedName>
        <fullName evidence="6 19">Adenosylcobinamide-GDP ribazoletransferase</fullName>
        <ecNumber evidence="5 19">2.7.8.26</ecNumber>
    </recommendedName>
    <alternativeName>
        <fullName evidence="16 19">Cobalamin synthase</fullName>
    </alternativeName>
    <alternativeName>
        <fullName evidence="15 19">Cobalamin-5'-phosphate synthase</fullName>
    </alternativeName>
</protein>
<sequence>MWFLRYLAVMWNLLTRLPRLMDGIYPEESTSGALALAPLVGLIMGCMVGLVSIPLSWFLPPLVWPLWSAGIYIWLGWSLHLDGLADLCDGLGSGRRGEGMRAVMKDSRIGAFGVMGLILALGSWAGSLGSFPWFKLPVTLGFMGYLGRLSLLSCAWAGRYPWESGLGKVFVGRLGVAHLALGATWGLLALPVLGPVVLVCGPSIAVLLGVGCARWMNSRLGGVNGDVLGAVEVACEAIMAPLLGALWLPM</sequence>
<reference evidence="20 21" key="1">
    <citation type="journal article" date="2009" name="Stand. Genomic Sci.">
        <title>Complete genome sequence of Thermanaerovibrio acidaminovorans type strain (Su883).</title>
        <authorList>
            <person name="Chovatia M."/>
            <person name="Sikorski J."/>
            <person name="Schroder M."/>
            <person name="Lapidus A."/>
            <person name="Nolan M."/>
            <person name="Tice H."/>
            <person name="Glavina Del Rio T."/>
            <person name="Copeland A."/>
            <person name="Cheng J.F."/>
            <person name="Lucas S."/>
            <person name="Chen F."/>
            <person name="Bruce D."/>
            <person name="Goodwin L."/>
            <person name="Pitluck S."/>
            <person name="Ivanova N."/>
            <person name="Mavromatis K."/>
            <person name="Ovchinnikova G."/>
            <person name="Pati A."/>
            <person name="Chen A."/>
            <person name="Palaniappan K."/>
            <person name="Land M."/>
            <person name="Hauser L."/>
            <person name="Chang Y.J."/>
            <person name="Jeffries C.D."/>
            <person name="Chain P."/>
            <person name="Saunders E."/>
            <person name="Detter J.C."/>
            <person name="Brettin T."/>
            <person name="Rohde M."/>
            <person name="Goker M."/>
            <person name="Spring S."/>
            <person name="Bristow J."/>
            <person name="Markowitz V."/>
            <person name="Hugenholtz P."/>
            <person name="Kyrpides N.C."/>
            <person name="Klenk H.P."/>
            <person name="Eisen J.A."/>
        </authorList>
    </citation>
    <scope>NUCLEOTIDE SEQUENCE [LARGE SCALE GENOMIC DNA]</scope>
    <source>
        <strain evidence="21">ATCC 49978 / DSM 6589 / Su883</strain>
    </source>
</reference>
<evidence type="ECO:0000256" key="7">
    <source>
        <dbReference type="ARBA" id="ARBA00022475"/>
    </source>
</evidence>
<dbReference type="GO" id="GO:0008818">
    <property type="term" value="F:cobalamin 5'-phosphate synthase activity"/>
    <property type="evidence" value="ECO:0007669"/>
    <property type="project" value="UniProtKB-UniRule"/>
</dbReference>
<evidence type="ECO:0000256" key="12">
    <source>
        <dbReference type="ARBA" id="ARBA00022989"/>
    </source>
</evidence>
<comment type="catalytic activity">
    <reaction evidence="18 19">
        <text>alpha-ribazole 5'-phosphate + adenosylcob(III)inamide-GDP = adenosylcob(III)alamin 5'-phosphate + GMP + H(+)</text>
        <dbReference type="Rhea" id="RHEA:23560"/>
        <dbReference type="ChEBI" id="CHEBI:15378"/>
        <dbReference type="ChEBI" id="CHEBI:57918"/>
        <dbReference type="ChEBI" id="CHEBI:58115"/>
        <dbReference type="ChEBI" id="CHEBI:60487"/>
        <dbReference type="ChEBI" id="CHEBI:60493"/>
        <dbReference type="EC" id="2.7.8.26"/>
    </reaction>
</comment>
<evidence type="ECO:0000313" key="21">
    <source>
        <dbReference type="Proteomes" id="UP000002030"/>
    </source>
</evidence>
<evidence type="ECO:0000256" key="3">
    <source>
        <dbReference type="ARBA" id="ARBA00004663"/>
    </source>
</evidence>
<feature type="transmembrane region" description="Helical" evidence="19">
    <location>
        <begin position="140"/>
        <end position="158"/>
    </location>
</feature>
<keyword evidence="8 19" id="KW-0169">Cobalamin biosynthesis</keyword>
<keyword evidence="9 19" id="KW-0808">Transferase</keyword>
<dbReference type="Proteomes" id="UP000002030">
    <property type="component" value="Chromosome"/>
</dbReference>
<evidence type="ECO:0000256" key="13">
    <source>
        <dbReference type="ARBA" id="ARBA00023136"/>
    </source>
</evidence>
<evidence type="ECO:0000256" key="1">
    <source>
        <dbReference type="ARBA" id="ARBA00001946"/>
    </source>
</evidence>
<evidence type="ECO:0000256" key="4">
    <source>
        <dbReference type="ARBA" id="ARBA00010561"/>
    </source>
</evidence>
<evidence type="ECO:0000256" key="16">
    <source>
        <dbReference type="ARBA" id="ARBA00032853"/>
    </source>
</evidence>
<dbReference type="EMBL" id="CP001818">
    <property type="protein sequence ID" value="ACZ19932.1"/>
    <property type="molecule type" value="Genomic_DNA"/>
</dbReference>
<dbReference type="GO" id="GO:0051073">
    <property type="term" value="F:adenosylcobinamide-GDP ribazoletransferase activity"/>
    <property type="evidence" value="ECO:0007669"/>
    <property type="project" value="UniProtKB-UniRule"/>
</dbReference>
<evidence type="ECO:0000256" key="10">
    <source>
        <dbReference type="ARBA" id="ARBA00022692"/>
    </source>
</evidence>
<dbReference type="HAMAP" id="MF_00719">
    <property type="entry name" value="CobS"/>
    <property type="match status" value="1"/>
</dbReference>
<keyword evidence="10 19" id="KW-0812">Transmembrane</keyword>
<dbReference type="STRING" id="525903.Taci_1718"/>
<comment type="subcellular location">
    <subcellularLocation>
        <location evidence="19">Cell inner membrane</location>
        <topology evidence="19">Multi-pass membrane protein</topology>
    </subcellularLocation>
    <subcellularLocation>
        <location evidence="2">Cell membrane</location>
        <topology evidence="2">Multi-pass membrane protein</topology>
    </subcellularLocation>
</comment>
<dbReference type="GO" id="GO:0009236">
    <property type="term" value="P:cobalamin biosynthetic process"/>
    <property type="evidence" value="ECO:0007669"/>
    <property type="project" value="UniProtKB-UniRule"/>
</dbReference>
<dbReference type="EnsemblBacteria" id="ACZ19932">
    <property type="protein sequence ID" value="ACZ19932"/>
    <property type="gene ID" value="Taci_1718"/>
</dbReference>
<evidence type="ECO:0000256" key="14">
    <source>
        <dbReference type="ARBA" id="ARBA00025228"/>
    </source>
</evidence>
<keyword evidence="7 19" id="KW-1003">Cell membrane</keyword>
<evidence type="ECO:0000256" key="9">
    <source>
        <dbReference type="ARBA" id="ARBA00022679"/>
    </source>
</evidence>
<gene>
    <name evidence="19" type="primary">cobS</name>
    <name evidence="20" type="ordered locus">Taci_1718</name>
</gene>
<dbReference type="RefSeq" id="WP_012870441.1">
    <property type="nucleotide sequence ID" value="NC_013522.1"/>
</dbReference>
<evidence type="ECO:0000313" key="20">
    <source>
        <dbReference type="EMBL" id="ACZ19932.1"/>
    </source>
</evidence>
<keyword evidence="21" id="KW-1185">Reference proteome</keyword>
<dbReference type="OrthoDB" id="5555at2"/>
<feature type="transmembrane region" description="Helical" evidence="19">
    <location>
        <begin position="196"/>
        <end position="215"/>
    </location>
</feature>
<dbReference type="EC" id="2.7.8.26" evidence="5 19"/>
<evidence type="ECO:0000256" key="15">
    <source>
        <dbReference type="ARBA" id="ARBA00032605"/>
    </source>
</evidence>
<dbReference type="HOGENOM" id="CLU_057426_1_2_0"/>
<proteinExistence type="inferred from homology"/>
<keyword evidence="13 19" id="KW-0472">Membrane</keyword>
<comment type="cofactor">
    <cofactor evidence="1 19">
        <name>Mg(2+)</name>
        <dbReference type="ChEBI" id="CHEBI:18420"/>
    </cofactor>
</comment>
<dbReference type="PATRIC" id="fig|525903.6.peg.1708"/>
<dbReference type="UniPathway" id="UPA00148">
    <property type="reaction ID" value="UER00238"/>
</dbReference>
<evidence type="ECO:0000256" key="8">
    <source>
        <dbReference type="ARBA" id="ARBA00022573"/>
    </source>
</evidence>
<dbReference type="PANTHER" id="PTHR34148">
    <property type="entry name" value="ADENOSYLCOBINAMIDE-GDP RIBAZOLETRANSFERASE"/>
    <property type="match status" value="1"/>
</dbReference>
<feature type="transmembrane region" description="Helical" evidence="19">
    <location>
        <begin position="109"/>
        <end position="134"/>
    </location>
</feature>